<dbReference type="Gene3D" id="3.10.310.40">
    <property type="match status" value="1"/>
</dbReference>
<keyword evidence="7 12" id="KW-0067">ATP-binding</keyword>
<dbReference type="STRING" id="1097556.R4XD30"/>
<dbReference type="InterPro" id="IPR018162">
    <property type="entry name" value="Ala-tRNA-ligase_IIc_anticod-bd"/>
</dbReference>
<keyword evidence="10 12" id="KW-0030">Aminoacyl-tRNA synthetase</keyword>
<dbReference type="SMART" id="SM00863">
    <property type="entry name" value="tRNA_SAD"/>
    <property type="match status" value="1"/>
</dbReference>
<feature type="binding site" evidence="12">
    <location>
        <position position="709"/>
    </location>
    <ligand>
        <name>Zn(2+)</name>
        <dbReference type="ChEBI" id="CHEBI:29105"/>
    </ligand>
</feature>
<dbReference type="InterPro" id="IPR018163">
    <property type="entry name" value="Thr/Ala-tRNA-synth_IIc_edit"/>
</dbReference>
<dbReference type="OrthoDB" id="2423964at2759"/>
<dbReference type="SUPFAM" id="SSF55681">
    <property type="entry name" value="Class II aaRS and biotin synthetases"/>
    <property type="match status" value="1"/>
</dbReference>
<dbReference type="Proteomes" id="UP000013776">
    <property type="component" value="Unassembled WGS sequence"/>
</dbReference>
<evidence type="ECO:0000256" key="5">
    <source>
        <dbReference type="ARBA" id="ARBA00022741"/>
    </source>
</evidence>
<comment type="caution">
    <text evidence="14">The sequence shown here is derived from an EMBL/GenBank/DDBJ whole genome shotgun (WGS) entry which is preliminary data.</text>
</comment>
<evidence type="ECO:0000313" key="14">
    <source>
        <dbReference type="EMBL" id="CCG83786.1"/>
    </source>
</evidence>
<organism evidence="14 15">
    <name type="scientific">Taphrina deformans (strain PYCC 5710 / ATCC 11124 / CBS 356.35 / IMI 108563 / JCM 9778 / NBRC 8474)</name>
    <name type="common">Peach leaf curl fungus</name>
    <name type="synonym">Lalaria deformans</name>
    <dbReference type="NCBI Taxonomy" id="1097556"/>
    <lineage>
        <taxon>Eukaryota</taxon>
        <taxon>Fungi</taxon>
        <taxon>Dikarya</taxon>
        <taxon>Ascomycota</taxon>
        <taxon>Taphrinomycotina</taxon>
        <taxon>Taphrinomycetes</taxon>
        <taxon>Taphrinales</taxon>
        <taxon>Taphrinaceae</taxon>
        <taxon>Taphrina</taxon>
    </lineage>
</organism>
<dbReference type="PANTHER" id="PTHR11777">
    <property type="entry name" value="ALANYL-TRNA SYNTHETASE"/>
    <property type="match status" value="1"/>
</dbReference>
<dbReference type="GO" id="GO:0005524">
    <property type="term" value="F:ATP binding"/>
    <property type="evidence" value="ECO:0007669"/>
    <property type="project" value="UniProtKB-UniRule"/>
</dbReference>
<dbReference type="HAMAP" id="MF_00036_B">
    <property type="entry name" value="Ala_tRNA_synth_B"/>
    <property type="match status" value="1"/>
</dbReference>
<evidence type="ECO:0000256" key="8">
    <source>
        <dbReference type="ARBA" id="ARBA00022884"/>
    </source>
</evidence>
<evidence type="ECO:0000256" key="7">
    <source>
        <dbReference type="ARBA" id="ARBA00022840"/>
    </source>
</evidence>
<dbReference type="InterPro" id="IPR002318">
    <property type="entry name" value="Ala-tRNA-lgiase_IIc"/>
</dbReference>
<dbReference type="PROSITE" id="PS50860">
    <property type="entry name" value="AA_TRNA_LIGASE_II_ALA"/>
    <property type="match status" value="1"/>
</dbReference>
<dbReference type="InterPro" id="IPR059090">
    <property type="entry name" value="ALA1_helical"/>
</dbReference>
<keyword evidence="6 12" id="KW-0862">Zinc</keyword>
<dbReference type="PRINTS" id="PR00980">
    <property type="entry name" value="TRNASYNTHALA"/>
</dbReference>
<evidence type="ECO:0000256" key="1">
    <source>
        <dbReference type="ARBA" id="ARBA00008429"/>
    </source>
</evidence>
<proteinExistence type="inferred from homology"/>
<dbReference type="EMBL" id="CAHR02000177">
    <property type="protein sequence ID" value="CCG83786.1"/>
    <property type="molecule type" value="Genomic_DNA"/>
</dbReference>
<dbReference type="InterPro" id="IPR050058">
    <property type="entry name" value="Ala-tRNA_ligase"/>
</dbReference>
<dbReference type="GO" id="GO:0004813">
    <property type="term" value="F:alanine-tRNA ligase activity"/>
    <property type="evidence" value="ECO:0007669"/>
    <property type="project" value="UniProtKB-UniRule"/>
</dbReference>
<dbReference type="FunFam" id="3.30.980.10:FF:000004">
    <property type="entry name" value="Alanine--tRNA ligase, cytoplasmic"/>
    <property type="match status" value="1"/>
</dbReference>
<dbReference type="GO" id="GO:0008270">
    <property type="term" value="F:zinc ion binding"/>
    <property type="evidence" value="ECO:0007669"/>
    <property type="project" value="UniProtKB-UniRule"/>
</dbReference>
<dbReference type="GO" id="GO:0000049">
    <property type="term" value="F:tRNA binding"/>
    <property type="evidence" value="ECO:0007669"/>
    <property type="project" value="UniProtKB-KW"/>
</dbReference>
<dbReference type="InterPro" id="IPR018165">
    <property type="entry name" value="Ala-tRNA-synth_IIc_core"/>
</dbReference>
<keyword evidence="12" id="KW-0496">Mitochondrion</keyword>
<dbReference type="NCBIfam" id="TIGR00344">
    <property type="entry name" value="alaS"/>
    <property type="match status" value="1"/>
</dbReference>
<dbReference type="GO" id="GO:0070143">
    <property type="term" value="P:mitochondrial alanyl-tRNA aminoacylation"/>
    <property type="evidence" value="ECO:0007669"/>
    <property type="project" value="UniProtKB-UniRule"/>
</dbReference>
<protein>
    <recommendedName>
        <fullName evidence="12">Alanine--tRNA ligase</fullName>
        <ecNumber evidence="12">6.1.1.7</ecNumber>
    </recommendedName>
    <alternativeName>
        <fullName evidence="12">Alanyl-tRNA synthetase</fullName>
        <shortName evidence="12">AlaRS</shortName>
    </alternativeName>
</protein>
<dbReference type="InterPro" id="IPR003156">
    <property type="entry name" value="DHHA1_dom"/>
</dbReference>
<keyword evidence="3 12" id="KW-0436">Ligase</keyword>
<keyword evidence="8 12" id="KW-0694">RNA-binding</keyword>
<dbReference type="InterPro" id="IPR023033">
    <property type="entry name" value="Ala_tRNA_ligase_euk/bac"/>
</dbReference>
<dbReference type="InterPro" id="IPR018164">
    <property type="entry name" value="Ala-tRNA-synth_IIc_N"/>
</dbReference>
<accession>R4XD30</accession>
<evidence type="ECO:0000259" key="13">
    <source>
        <dbReference type="PROSITE" id="PS50860"/>
    </source>
</evidence>
<keyword evidence="15" id="KW-1185">Reference proteome</keyword>
<sequence>MTIRRVSTEGPVCRNVLTEAVLFANAGMNQYKPIFLGIADPESDFGKLKRAVNSQKCIRAGGKHNDLEDVGRDSYHHTFFEMLGNWSFGDYFKKDAIKYSWELLTVVYGLPKDRLYVTYFGGDKAAGLDPDLEAKSLWMQNGVAEDHILPGNMKDNFWEMGEVGPCGPCSEIHFDRIGGRNAAHLVNMDDPMVLEIWNNVFMQYNREIGGVLRPLPNKHIDTGMGFERLVSILQDKTSNYDTDVFTPIFAKIQEITGARPYQGKFGKEDVGEIDTAYRVVADHVRTLLFAISDGGAPDNVGRGYVLRRILRRGARYVRKKFDHPIGKFFSTLAPTVIEQMGHAFPELHKKYDDAKEILDEEEESFSRTLDRGEKLFDTYLQAAKESGSQTLPGAQVWRLYDTYGFPVDLTMLMAEENGMHVNQADFDEAEAKSKAASKEAALNAKGKATMLKLDVHDLGRLEHMNEVTKTDDFDKYNIGNTTAKVKAIYTSGEFHKSCSVTTTAQAQQVGIILDRTNFYAEQGGQENDTGRLVIDQTDGKEPASFTVENTQVYAGYVLHTGFMTEGTFNFDDEVIAQYDETRRWPIKNNHTGTHILNFALREVLGDDINQRGSLVAPEKLRFDFSHKAGLSVDELTRVEDICDAQLKKNMKVYAKEVPLATGKEIPGVRAVFGETYPDPVRVVSVGADIDEILKNTSDPQWAQYSIEFCGGTHVATTGDIKNFIIIEESGIAKGIRRIIAVTGKEAQEVTRIADDYQKRISELSKQSASSAKETALKELGVDLNTLQISAIRKAALKEQFNKINAEILAAEKARVKAENAKATEFVKSYFAENPDAKFLVASVPEISANSKALTEAVNFAKKSLKDKSLYLFASEPGKIAHLVMIPKSFGSGDAQDIAGQVSQIIGGRAGGKGETSQGVGTDDKGLTQAIDTVNQYFSNLSV</sequence>
<dbReference type="Pfam" id="PF07973">
    <property type="entry name" value="tRNA_SAD"/>
    <property type="match status" value="1"/>
</dbReference>
<reference evidence="14 15" key="1">
    <citation type="journal article" date="2013" name="MBio">
        <title>Genome sequencing of the plant pathogen Taphrina deformans, the causal agent of peach leaf curl.</title>
        <authorList>
            <person name="Cisse O.H."/>
            <person name="Almeida J.M.G.C.F."/>
            <person name="Fonseca A."/>
            <person name="Kumar A.A."/>
            <person name="Salojaervi J."/>
            <person name="Overmyer K."/>
            <person name="Hauser P.M."/>
            <person name="Pagni M."/>
        </authorList>
    </citation>
    <scope>NUCLEOTIDE SEQUENCE [LARGE SCALE GENOMIC DNA]</scope>
    <source>
        <strain evidence="15">PYCC 5710 / ATCC 11124 / CBS 356.35 / IMI 108563 / JCM 9778 / NBRC 8474</strain>
    </source>
</reference>
<evidence type="ECO:0000256" key="12">
    <source>
        <dbReference type="HAMAP-Rule" id="MF_03133"/>
    </source>
</evidence>
<dbReference type="InterPro" id="IPR012947">
    <property type="entry name" value="tRNA_SAD"/>
</dbReference>
<comment type="subunit">
    <text evidence="12">Monomer.</text>
</comment>
<keyword evidence="4 12" id="KW-0479">Metal-binding</keyword>
<dbReference type="FunFam" id="2.40.30.130:FF:000004">
    <property type="entry name" value="Alanine--tRNA ligase"/>
    <property type="match status" value="1"/>
</dbReference>
<dbReference type="PANTHER" id="PTHR11777:SF9">
    <property type="entry name" value="ALANINE--TRNA LIGASE, CYTOPLASMIC"/>
    <property type="match status" value="1"/>
</dbReference>
<evidence type="ECO:0000256" key="2">
    <source>
        <dbReference type="ARBA" id="ARBA00022555"/>
    </source>
</evidence>
<dbReference type="FunFam" id="3.30.930.10:FF:000011">
    <property type="entry name" value="Alanine--tRNA ligase, cytoplasmic"/>
    <property type="match status" value="1"/>
</dbReference>
<name>R4XD30_TAPDE</name>
<evidence type="ECO:0000256" key="6">
    <source>
        <dbReference type="ARBA" id="ARBA00022833"/>
    </source>
</evidence>
<comment type="similarity">
    <text evidence="1">Belongs to the class-II aminoacyl-tRNA synthetase family. Alax-L subfamily.</text>
</comment>
<comment type="domain">
    <text evidence="12">Consists of three domains; the N-terminal catalytic domain, the editing domain and the C-terminal C-Ala domain. The editing domain removes incorrectly charged amino acids, while the C-Ala domain, along with tRNA(Ala), serves as a bridge to cooperatively bring together the editing and aminoacylation centers thus stimulating deacylation of misacylated tRNAs.</text>
</comment>
<keyword evidence="2 12" id="KW-0820">tRNA-binding</keyword>
<feature type="domain" description="Alanyl-transfer RNA synthetases family profile" evidence="13">
    <location>
        <begin position="19"/>
        <end position="752"/>
    </location>
</feature>
<keyword evidence="5 12" id="KW-0547">Nucleotide-binding</keyword>
<dbReference type="SUPFAM" id="SSF50447">
    <property type="entry name" value="Translation proteins"/>
    <property type="match status" value="1"/>
</dbReference>
<comment type="function">
    <text evidence="12">Catalyzes the attachment of alanine to tRNA(Ala) in a two-step reaction: alanine is first activated by ATP to form Ala-AMP and then transferred to the acceptor end of tRNA(Ala). Also edits incorrectly charged tRNA(Ala) via its editing domain.</text>
</comment>
<dbReference type="AlphaFoldDB" id="R4XD30"/>
<dbReference type="InterPro" id="IPR045864">
    <property type="entry name" value="aa-tRNA-synth_II/BPL/LPL"/>
</dbReference>
<dbReference type="InterPro" id="IPR009000">
    <property type="entry name" value="Transl_B-barrel_sf"/>
</dbReference>
<dbReference type="Gene3D" id="2.40.30.130">
    <property type="match status" value="1"/>
</dbReference>
<comment type="catalytic activity">
    <reaction evidence="11 12">
        <text>tRNA(Ala) + L-alanine + ATP = L-alanyl-tRNA(Ala) + AMP + diphosphate</text>
        <dbReference type="Rhea" id="RHEA:12540"/>
        <dbReference type="Rhea" id="RHEA-COMP:9657"/>
        <dbReference type="Rhea" id="RHEA-COMP:9923"/>
        <dbReference type="ChEBI" id="CHEBI:30616"/>
        <dbReference type="ChEBI" id="CHEBI:33019"/>
        <dbReference type="ChEBI" id="CHEBI:57972"/>
        <dbReference type="ChEBI" id="CHEBI:78442"/>
        <dbReference type="ChEBI" id="CHEBI:78497"/>
        <dbReference type="ChEBI" id="CHEBI:456215"/>
        <dbReference type="EC" id="6.1.1.7"/>
    </reaction>
</comment>
<comment type="cofactor">
    <cofactor evidence="12">
        <name>Zn(2+)</name>
        <dbReference type="ChEBI" id="CHEBI:29105"/>
    </cofactor>
    <text evidence="12">Binds 1 zinc ion per subunit.</text>
</comment>
<evidence type="ECO:0000256" key="4">
    <source>
        <dbReference type="ARBA" id="ARBA00022723"/>
    </source>
</evidence>
<evidence type="ECO:0000256" key="11">
    <source>
        <dbReference type="ARBA" id="ARBA00048300"/>
    </source>
</evidence>
<dbReference type="VEuPathDB" id="FungiDB:TAPDE_004110"/>
<dbReference type="Pfam" id="PF26023">
    <property type="entry name" value="ALA1"/>
    <property type="match status" value="1"/>
</dbReference>
<gene>
    <name evidence="12" type="primary">ALA1</name>
    <name evidence="14" type="ORF">TAPDE_004110</name>
</gene>
<dbReference type="SUPFAM" id="SSF101353">
    <property type="entry name" value="Putative anticodon-binding domain of alanyl-tRNA synthetase (AlaRS)"/>
    <property type="match status" value="1"/>
</dbReference>
<dbReference type="CDD" id="cd00673">
    <property type="entry name" value="AlaRS_core"/>
    <property type="match status" value="1"/>
</dbReference>
<dbReference type="eggNOG" id="KOG0188">
    <property type="taxonomic scope" value="Eukaryota"/>
</dbReference>
<comment type="subcellular location">
    <subcellularLocation>
        <location evidence="12">Mitochondrion</location>
    </subcellularLocation>
    <subcellularLocation>
        <location evidence="12">Cytoplasm</location>
    </subcellularLocation>
</comment>
<dbReference type="Gene3D" id="3.30.930.10">
    <property type="entry name" value="Bira Bifunctional Protein, Domain 2"/>
    <property type="match status" value="1"/>
</dbReference>
<keyword evidence="9 12" id="KW-0648">Protein biosynthesis</keyword>
<feature type="binding site" evidence="12">
    <location>
        <position position="713"/>
    </location>
    <ligand>
        <name>Zn(2+)</name>
        <dbReference type="ChEBI" id="CHEBI:29105"/>
    </ligand>
</feature>
<evidence type="ECO:0000313" key="15">
    <source>
        <dbReference type="Proteomes" id="UP000013776"/>
    </source>
</evidence>
<dbReference type="Pfam" id="PF01411">
    <property type="entry name" value="tRNA-synt_2c"/>
    <property type="match status" value="1"/>
</dbReference>
<feature type="binding site" evidence="12">
    <location>
        <position position="594"/>
    </location>
    <ligand>
        <name>Zn(2+)</name>
        <dbReference type="ChEBI" id="CHEBI:29105"/>
    </ligand>
</feature>
<dbReference type="GO" id="GO:0002161">
    <property type="term" value="F:aminoacyl-tRNA deacylase activity"/>
    <property type="evidence" value="ECO:0007669"/>
    <property type="project" value="TreeGrafter"/>
</dbReference>
<dbReference type="EC" id="6.1.1.7" evidence="12"/>
<feature type="binding site" evidence="12">
    <location>
        <position position="590"/>
    </location>
    <ligand>
        <name>Zn(2+)</name>
        <dbReference type="ChEBI" id="CHEBI:29105"/>
    </ligand>
</feature>
<dbReference type="Gene3D" id="3.30.980.10">
    <property type="entry name" value="Threonyl-trna Synthetase, Chain A, domain 2"/>
    <property type="match status" value="1"/>
</dbReference>
<evidence type="ECO:0000256" key="3">
    <source>
        <dbReference type="ARBA" id="ARBA00022598"/>
    </source>
</evidence>
<evidence type="ECO:0000256" key="9">
    <source>
        <dbReference type="ARBA" id="ARBA00022917"/>
    </source>
</evidence>
<keyword evidence="12" id="KW-0963">Cytoplasm</keyword>
<evidence type="ECO:0000256" key="10">
    <source>
        <dbReference type="ARBA" id="ARBA00023146"/>
    </source>
</evidence>
<dbReference type="SUPFAM" id="SSF55186">
    <property type="entry name" value="ThrRS/AlaRS common domain"/>
    <property type="match status" value="1"/>
</dbReference>
<dbReference type="Pfam" id="PF02272">
    <property type="entry name" value="DHHA1"/>
    <property type="match status" value="1"/>
</dbReference>
<dbReference type="GO" id="GO:0005739">
    <property type="term" value="C:mitochondrion"/>
    <property type="evidence" value="ECO:0007669"/>
    <property type="project" value="UniProtKB-SubCell"/>
</dbReference>